<dbReference type="GeneID" id="109683373"/>
<dbReference type="RefSeq" id="XP_020014761.1">
    <property type="nucleotide sequence ID" value="XM_020159172.1"/>
</dbReference>
<dbReference type="InterPro" id="IPR026158">
    <property type="entry name" value="ApolipoprotB_rcpt"/>
</dbReference>
<dbReference type="GO" id="GO:0006869">
    <property type="term" value="P:lipid transport"/>
    <property type="evidence" value="ECO:0007669"/>
    <property type="project" value="InterPro"/>
</dbReference>
<dbReference type="Proteomes" id="UP001732720">
    <property type="component" value="Chromosome 17"/>
</dbReference>
<dbReference type="OrthoDB" id="9450656at2759"/>
<keyword evidence="1" id="KW-1185">Reference proteome</keyword>
<sequence length="1056" mass="114075">MHTYVSAGVEAASGMGEGLRAWGVDASGRDRGRGSVLVLRRTGLVGGDSHCQLSGHTDTDRMDFLRLHLPGLHQALRGALDSFSTFVSYLIGDGVPTVQREAQAAEELGEVAAGEPGKAVEVKAQEALESLRGSQSEGVGGLGRSGGTGRCQEGSSTGEQFWRWGADSSHGSQADRQDTETWEVARGQEPSAPLEAGKESEAGPGIYRDRSSGTWKSQEPGEQEVSRGEMLRTWEQQEEEEEVRVTEPGMARGVESQLTWHQEPEWRADTDGQKLAEDRRETEQVIKEASAETKEPGAEGAGRGEEGVIVVRGDESTRVQESQGPGIESEDYVTSGREEASTAWDRKEARTSSGQEEARAASIREEADLLGVKETEYRSVPGEGMPEATGIVWVLEEAPMGDQEEEVYEKKEDEKREDETRLFPRQTQALGMKGTEEVAEGQTAGREATGGKKPESGDSSEGEAEEQADGASLEEVAQIEEAQGEKGSCQTVEPVLAMDKDAEIEADLEAVPETRPEEEFMGEKSKEAQMNQKILEVKFTEGQEPEPMGGTQTPNEQPEEGQGGQHKLGRNLGLCKEEAESRVEAHLRLVAETLENQKRRDVESRNAQEEKAGTEGTEEAAAGDQALEAKAEGGQESELSEVLGCGAEEGQASVSENQELEGHQGAEAEAGPGQSLEESEAGESKFSEMETAVPWETDRVSRGGCKLEEAVLSLQDSKDPQTSSLSAEIVKEALPHRAAGAGEGPDQEAGVAWEGAFERSWDSEGREEAVEIENQGGQEVGSVGSAEEEATDHSSQAEASEARKEEQAEVGGSTMTERSNEMDGVTSVSQGARTERDTAMVEAEGLLGEQMVLEEETEGEQVREQRKGSKDHHEKEETQRLLDAEDIMTRGQMPEAQQAGPGLKDIQGQEEQPAHQVPAEAGLGSSETAEPLESTRGDTDSCWSEALLPGSRLDVSVPRSRVLLSRSSSQRRSRPSFRRTPAAEQQEDSPCPQPEEGLLAPEQRPLQSEEAPEHSPPRPEGTPIPARRRPLGHGFGLAHPSMMQELQARMGRPKPQ</sequence>
<dbReference type="PANTHER" id="PTHR15964:SF0">
    <property type="entry name" value="APOLIPOPROTEIN B RECEPTOR"/>
    <property type="match status" value="1"/>
</dbReference>
<organism evidence="2">
    <name type="scientific">Castor canadensis</name>
    <name type="common">American beaver</name>
    <dbReference type="NCBI Taxonomy" id="51338"/>
    <lineage>
        <taxon>Eukaryota</taxon>
        <taxon>Metazoa</taxon>
        <taxon>Chordata</taxon>
        <taxon>Craniata</taxon>
        <taxon>Vertebrata</taxon>
        <taxon>Euteleostomi</taxon>
        <taxon>Mammalia</taxon>
        <taxon>Eutheria</taxon>
        <taxon>Euarchontoglires</taxon>
        <taxon>Glires</taxon>
        <taxon>Rodentia</taxon>
        <taxon>Castorimorpha</taxon>
        <taxon>Castoridae</taxon>
        <taxon>Castor</taxon>
    </lineage>
</organism>
<evidence type="ECO:0000313" key="1">
    <source>
        <dbReference type="Proteomes" id="UP001732720"/>
    </source>
</evidence>
<dbReference type="PANTHER" id="PTHR15964">
    <property type="entry name" value="APOLIPOPROTEIN B48 RECEPTOR"/>
    <property type="match status" value="1"/>
</dbReference>
<dbReference type="AlphaFoldDB" id="A0A8B7U5R0"/>
<dbReference type="GO" id="GO:0016020">
    <property type="term" value="C:membrane"/>
    <property type="evidence" value="ECO:0007669"/>
    <property type="project" value="TreeGrafter"/>
</dbReference>
<proteinExistence type="predicted"/>
<dbReference type="GO" id="GO:0006641">
    <property type="term" value="P:triglyceride metabolic process"/>
    <property type="evidence" value="ECO:0007669"/>
    <property type="project" value="TreeGrafter"/>
</dbReference>
<dbReference type="CTD" id="55911"/>
<reference evidence="2" key="1">
    <citation type="submission" date="2025-08" db="UniProtKB">
        <authorList>
            <consortium name="RefSeq"/>
        </authorList>
    </citation>
    <scope>IDENTIFICATION</scope>
    <source>
        <tissue evidence="2">Leukocyte</tissue>
    </source>
</reference>
<protein>
    <submittedName>
        <fullName evidence="2">Apolipoprotein B receptor</fullName>
    </submittedName>
</protein>
<dbReference type="KEGG" id="ccan:109683373"/>
<evidence type="ECO:0000313" key="2">
    <source>
        <dbReference type="RefSeq" id="XP_020014761.1"/>
    </source>
</evidence>
<dbReference type="GO" id="GO:0030229">
    <property type="term" value="F:very-low-density lipoprotein particle receptor activity"/>
    <property type="evidence" value="ECO:0007669"/>
    <property type="project" value="TreeGrafter"/>
</dbReference>
<accession>A0A8B7U5R0</accession>
<gene>
    <name evidence="2" type="primary">Apobr</name>
</gene>
<name>A0A8B7U5R0_CASCN</name>
<keyword evidence="2" id="KW-0675">Receptor</keyword>